<protein>
    <recommendedName>
        <fullName evidence="8">ATP synthase epsilon chain</fullName>
    </recommendedName>
    <alternativeName>
        <fullName evidence="8">ATP synthase F1 sector epsilon subunit</fullName>
    </alternativeName>
    <alternativeName>
        <fullName evidence="8">F-ATPase epsilon subunit</fullName>
    </alternativeName>
</protein>
<dbReference type="EMBL" id="AP019367">
    <property type="protein sequence ID" value="BBH50928.1"/>
    <property type="molecule type" value="Genomic_DNA"/>
</dbReference>
<dbReference type="AlphaFoldDB" id="A0A3G9K014"/>
<evidence type="ECO:0000256" key="5">
    <source>
        <dbReference type="ARBA" id="ARBA00023136"/>
    </source>
</evidence>
<dbReference type="InterPro" id="IPR001469">
    <property type="entry name" value="ATP_synth_F1_dsu/esu"/>
</dbReference>
<evidence type="ECO:0000256" key="4">
    <source>
        <dbReference type="ARBA" id="ARBA00023065"/>
    </source>
</evidence>
<organism evidence="11 12">
    <name type="scientific">Parolsenella catena</name>
    <dbReference type="NCBI Taxonomy" id="2003188"/>
    <lineage>
        <taxon>Bacteria</taxon>
        <taxon>Bacillati</taxon>
        <taxon>Actinomycetota</taxon>
        <taxon>Coriobacteriia</taxon>
        <taxon>Coriobacteriales</taxon>
        <taxon>Atopobiaceae</taxon>
        <taxon>Parolsenella</taxon>
    </lineage>
</organism>
<evidence type="ECO:0000256" key="3">
    <source>
        <dbReference type="ARBA" id="ARBA00022448"/>
    </source>
</evidence>
<dbReference type="InterPro" id="IPR036771">
    <property type="entry name" value="ATPsynth_dsu/esu_N"/>
</dbReference>
<dbReference type="NCBIfam" id="TIGR01216">
    <property type="entry name" value="ATP_synt_epsi"/>
    <property type="match status" value="1"/>
</dbReference>
<dbReference type="InterPro" id="IPR020546">
    <property type="entry name" value="ATP_synth_F1_dsu/esu_N"/>
</dbReference>
<comment type="function">
    <text evidence="8">Produces ATP from ADP in the presence of a proton gradient across the membrane.</text>
</comment>
<keyword evidence="4 8" id="KW-0406">Ion transport</keyword>
<reference evidence="12" key="1">
    <citation type="submission" date="2018-11" db="EMBL/GenBank/DDBJ databases">
        <title>Comparative genomics of Parolsenella catena and Libanicoccus massiliensis: Reclassification of Libanicoccus massiliensis as Parolsenella massiliensis comb. nov.</title>
        <authorList>
            <person name="Sakamoto M."/>
            <person name="Ikeyama N."/>
            <person name="Murakami T."/>
            <person name="Mori H."/>
            <person name="Yuki M."/>
            <person name="Ohkuma M."/>
        </authorList>
    </citation>
    <scope>NUCLEOTIDE SEQUENCE [LARGE SCALE GENOMIC DNA]</scope>
    <source>
        <strain evidence="12">JCM 31932</strain>
    </source>
</reference>
<name>A0A3G9K014_9ACTN</name>
<evidence type="ECO:0000256" key="2">
    <source>
        <dbReference type="ARBA" id="ARBA00005712"/>
    </source>
</evidence>
<feature type="domain" description="ATP synthase F1 complex delta/epsilon subunit N-terminal" evidence="10">
    <location>
        <begin position="4"/>
        <end position="86"/>
    </location>
</feature>
<dbReference type="GeneID" id="88849656"/>
<dbReference type="GO" id="GO:0012505">
    <property type="term" value="C:endomembrane system"/>
    <property type="evidence" value="ECO:0007669"/>
    <property type="project" value="UniProtKB-SubCell"/>
</dbReference>
<keyword evidence="12" id="KW-1185">Reference proteome</keyword>
<dbReference type="OrthoDB" id="9791445at2"/>
<dbReference type="GO" id="GO:0045259">
    <property type="term" value="C:proton-transporting ATP synthase complex"/>
    <property type="evidence" value="ECO:0007669"/>
    <property type="project" value="UniProtKB-KW"/>
</dbReference>
<dbReference type="Proteomes" id="UP000273154">
    <property type="component" value="Chromosome"/>
</dbReference>
<keyword evidence="6 8" id="KW-0139">CF(1)</keyword>
<evidence type="ECO:0000256" key="8">
    <source>
        <dbReference type="HAMAP-Rule" id="MF_00530"/>
    </source>
</evidence>
<comment type="subunit">
    <text evidence="8 9">F-type ATPases have 2 components, CF(1) - the catalytic core - and CF(0) - the membrane proton channel. CF(1) has five subunits: alpha(3), beta(3), gamma(1), delta(1), epsilon(1). CF(0) has three main subunits: a, b and c.</text>
</comment>
<evidence type="ECO:0000256" key="9">
    <source>
        <dbReference type="RuleBase" id="RU003656"/>
    </source>
</evidence>
<evidence type="ECO:0000313" key="11">
    <source>
        <dbReference type="EMBL" id="BBH50928.1"/>
    </source>
</evidence>
<keyword evidence="8" id="KW-1003">Cell membrane</keyword>
<evidence type="ECO:0000259" key="10">
    <source>
        <dbReference type="Pfam" id="PF02823"/>
    </source>
</evidence>
<dbReference type="SUPFAM" id="SSF51344">
    <property type="entry name" value="Epsilon subunit of F1F0-ATP synthase N-terminal domain"/>
    <property type="match status" value="1"/>
</dbReference>
<keyword evidence="5 8" id="KW-0472">Membrane</keyword>
<dbReference type="KEGG" id="pcat:Pcatena_15150"/>
<proteinExistence type="inferred from homology"/>
<dbReference type="Gene3D" id="2.60.15.10">
    <property type="entry name" value="F0F1 ATP synthase delta/epsilon subunit, N-terminal"/>
    <property type="match status" value="1"/>
</dbReference>
<dbReference type="RefSeq" id="WP_126423130.1">
    <property type="nucleotide sequence ID" value="NZ_AP019367.1"/>
</dbReference>
<evidence type="ECO:0000256" key="6">
    <source>
        <dbReference type="ARBA" id="ARBA00023196"/>
    </source>
</evidence>
<keyword evidence="3 8" id="KW-0813">Transport</keyword>
<keyword evidence="7 8" id="KW-0066">ATP synthesis</keyword>
<keyword evidence="8" id="KW-0375">Hydrogen ion transport</keyword>
<dbReference type="PANTHER" id="PTHR13822:SF10">
    <property type="entry name" value="ATP SYNTHASE EPSILON CHAIN, CHLOROPLASTIC"/>
    <property type="match status" value="1"/>
</dbReference>
<comment type="similarity">
    <text evidence="2 8 9">Belongs to the ATPase epsilon chain family.</text>
</comment>
<accession>A0A3G9K014</accession>
<evidence type="ECO:0000313" key="12">
    <source>
        <dbReference type="Proteomes" id="UP000273154"/>
    </source>
</evidence>
<dbReference type="GO" id="GO:0005886">
    <property type="term" value="C:plasma membrane"/>
    <property type="evidence" value="ECO:0007669"/>
    <property type="project" value="UniProtKB-SubCell"/>
</dbReference>
<comment type="subcellular location">
    <subcellularLocation>
        <location evidence="8">Cell membrane</location>
        <topology evidence="8">Peripheral membrane protein</topology>
    </subcellularLocation>
    <subcellularLocation>
        <location evidence="1">Endomembrane system</location>
        <topology evidence="1">Peripheral membrane protein</topology>
    </subcellularLocation>
</comment>
<evidence type="ECO:0000256" key="1">
    <source>
        <dbReference type="ARBA" id="ARBA00004184"/>
    </source>
</evidence>
<dbReference type="Pfam" id="PF02823">
    <property type="entry name" value="ATP-synt_DE_N"/>
    <property type="match status" value="1"/>
</dbReference>
<dbReference type="GO" id="GO:0046933">
    <property type="term" value="F:proton-transporting ATP synthase activity, rotational mechanism"/>
    <property type="evidence" value="ECO:0007669"/>
    <property type="project" value="UniProtKB-UniRule"/>
</dbReference>
<dbReference type="HAMAP" id="MF_00530">
    <property type="entry name" value="ATP_synth_epsil_bac"/>
    <property type="match status" value="1"/>
</dbReference>
<dbReference type="PANTHER" id="PTHR13822">
    <property type="entry name" value="ATP SYNTHASE DELTA/EPSILON CHAIN"/>
    <property type="match status" value="1"/>
</dbReference>
<gene>
    <name evidence="8" type="primary">atpC</name>
    <name evidence="11" type="ORF">Pcatena_15150</name>
</gene>
<sequence length="142" mass="15487">MGYLTCKFVRPDKQLFEGKCASMTLVTYSGELGVLPGHASEICALGDGVVRIKRLDEDGGDERDVVVSGGYAEICNDVVVIIADHARAADDIDAETVRRTHDKAQAKRDALPEGDHQRAYYENKMAWCDLLLEKAGAQTASE</sequence>
<evidence type="ECO:0000256" key="7">
    <source>
        <dbReference type="ARBA" id="ARBA00023310"/>
    </source>
</evidence>
<dbReference type="GO" id="GO:0005524">
    <property type="term" value="F:ATP binding"/>
    <property type="evidence" value="ECO:0007669"/>
    <property type="project" value="UniProtKB-UniRule"/>
</dbReference>
<dbReference type="CDD" id="cd12152">
    <property type="entry name" value="F1-ATPase_delta"/>
    <property type="match status" value="1"/>
</dbReference>